<gene>
    <name evidence="3" type="ORF">GJR95_02730</name>
</gene>
<feature type="chain" id="PRO_5026786124" evidence="2">
    <location>
        <begin position="28"/>
        <end position="182"/>
    </location>
</feature>
<dbReference type="RefSeq" id="WP_162384427.1">
    <property type="nucleotide sequence ID" value="NZ_CP045997.1"/>
</dbReference>
<keyword evidence="4" id="KW-1185">Reference proteome</keyword>
<dbReference type="AlphaFoldDB" id="A0A6P1VMS8"/>
<feature type="compositionally biased region" description="Polar residues" evidence="1">
    <location>
        <begin position="50"/>
        <end position="71"/>
    </location>
</feature>
<reference evidence="3 4" key="1">
    <citation type="submission" date="2019-11" db="EMBL/GenBank/DDBJ databases">
        <title>Spirosoma endbachense sp. nov., isolated from a natural salt meadow.</title>
        <authorList>
            <person name="Rojas J."/>
            <person name="Ambika Manirajan B."/>
            <person name="Ratering S."/>
            <person name="Suarez C."/>
            <person name="Geissler-Plaum R."/>
            <person name="Schnell S."/>
        </authorList>
    </citation>
    <scope>NUCLEOTIDE SEQUENCE [LARGE SCALE GENOMIC DNA]</scope>
    <source>
        <strain evidence="3 4">I-24</strain>
    </source>
</reference>
<dbReference type="Proteomes" id="UP000464577">
    <property type="component" value="Chromosome"/>
</dbReference>
<dbReference type="KEGG" id="senf:GJR95_02730"/>
<protein>
    <submittedName>
        <fullName evidence="3">Uncharacterized protein</fullName>
    </submittedName>
</protein>
<dbReference type="EMBL" id="CP045997">
    <property type="protein sequence ID" value="QHV94005.1"/>
    <property type="molecule type" value="Genomic_DNA"/>
</dbReference>
<proteinExistence type="predicted"/>
<keyword evidence="2" id="KW-0732">Signal</keyword>
<organism evidence="3 4">
    <name type="scientific">Spirosoma endbachense</name>
    <dbReference type="NCBI Taxonomy" id="2666025"/>
    <lineage>
        <taxon>Bacteria</taxon>
        <taxon>Pseudomonadati</taxon>
        <taxon>Bacteroidota</taxon>
        <taxon>Cytophagia</taxon>
        <taxon>Cytophagales</taxon>
        <taxon>Cytophagaceae</taxon>
        <taxon>Spirosoma</taxon>
    </lineage>
</organism>
<evidence type="ECO:0000313" key="3">
    <source>
        <dbReference type="EMBL" id="QHV94005.1"/>
    </source>
</evidence>
<accession>A0A6P1VMS8</accession>
<evidence type="ECO:0000256" key="2">
    <source>
        <dbReference type="SAM" id="SignalP"/>
    </source>
</evidence>
<evidence type="ECO:0000313" key="4">
    <source>
        <dbReference type="Proteomes" id="UP000464577"/>
    </source>
</evidence>
<sequence length="182" mass="19604">MKSFISAMLFGLLAFSFANTNPLSAYARPQTIRPGSPGLPGSTAPKPRHSQSGFQNVNAKQPGQTIQPRNGQYFTPDELELIARTELSNFTGAPAAGSAVIDRVGVGEVLVVFGHSVAQGETNQVYTNPDPRVRCVNYHDPECKEANLPLVYSPVTATSKIGPFGSGPYVWGRSWVINSQRL</sequence>
<evidence type="ECO:0000256" key="1">
    <source>
        <dbReference type="SAM" id="MobiDB-lite"/>
    </source>
</evidence>
<feature type="signal peptide" evidence="2">
    <location>
        <begin position="1"/>
        <end position="27"/>
    </location>
</feature>
<feature type="region of interest" description="Disordered" evidence="1">
    <location>
        <begin position="28"/>
        <end position="71"/>
    </location>
</feature>
<name>A0A6P1VMS8_9BACT</name>